<dbReference type="InterPro" id="IPR006626">
    <property type="entry name" value="PbH1"/>
</dbReference>
<dbReference type="InterPro" id="IPR039448">
    <property type="entry name" value="Beta_helix"/>
</dbReference>
<dbReference type="RefSeq" id="WP_136081806.1">
    <property type="nucleotide sequence ID" value="NZ_CAAHFG010000003.1"/>
</dbReference>
<dbReference type="Gene3D" id="2.160.20.10">
    <property type="entry name" value="Single-stranded right-handed beta-helix, Pectin lyase-like"/>
    <property type="match status" value="3"/>
</dbReference>
<dbReference type="SMART" id="SM00710">
    <property type="entry name" value="PbH1"/>
    <property type="match status" value="8"/>
</dbReference>
<proteinExistence type="predicted"/>
<dbReference type="AlphaFoldDB" id="A0A6C2U8J2"/>
<gene>
    <name evidence="2" type="ORF">PDESU_04866</name>
</gene>
<protein>
    <recommendedName>
        <fullName evidence="1">Right handed beta helix domain-containing protein</fullName>
    </recommendedName>
</protein>
<dbReference type="PANTHER" id="PTHR36453">
    <property type="entry name" value="SECRETED PROTEIN-RELATED"/>
    <property type="match status" value="1"/>
</dbReference>
<dbReference type="SUPFAM" id="SSF51126">
    <property type="entry name" value="Pectin lyase-like"/>
    <property type="match status" value="1"/>
</dbReference>
<accession>A0A6C2U8J2</accession>
<feature type="domain" description="Right handed beta helix" evidence="1">
    <location>
        <begin position="364"/>
        <end position="470"/>
    </location>
</feature>
<reference evidence="2 3" key="1">
    <citation type="submission" date="2019-04" db="EMBL/GenBank/DDBJ databases">
        <authorList>
            <person name="Van Vliet M D."/>
        </authorList>
    </citation>
    <scope>NUCLEOTIDE SEQUENCE [LARGE SCALE GENOMIC DNA]</scope>
    <source>
        <strain evidence="2 3">F1</strain>
    </source>
</reference>
<evidence type="ECO:0000313" key="3">
    <source>
        <dbReference type="Proteomes" id="UP000366872"/>
    </source>
</evidence>
<dbReference type="Pfam" id="PF13229">
    <property type="entry name" value="Beta_helix"/>
    <property type="match status" value="1"/>
</dbReference>
<organism evidence="2 3">
    <name type="scientific">Pontiella desulfatans</name>
    <dbReference type="NCBI Taxonomy" id="2750659"/>
    <lineage>
        <taxon>Bacteria</taxon>
        <taxon>Pseudomonadati</taxon>
        <taxon>Kiritimatiellota</taxon>
        <taxon>Kiritimatiellia</taxon>
        <taxon>Kiritimatiellales</taxon>
        <taxon>Pontiellaceae</taxon>
        <taxon>Pontiella</taxon>
    </lineage>
</organism>
<dbReference type="Proteomes" id="UP000366872">
    <property type="component" value="Unassembled WGS sequence"/>
</dbReference>
<dbReference type="InterPro" id="IPR012334">
    <property type="entry name" value="Pectin_lyas_fold"/>
</dbReference>
<name>A0A6C2U8J2_PONDE</name>
<sequence>MFKSMPSTLSIPTFCLLLAGCEHPSADIPPNRDIHVDPQSQQIGTGTKQAPFQTLEQARDAIRKLDDAARNQEINVWLADGDHRLTETLVLNRQDGGKAEHMIRYRALPGATPVLTSGKPVTQWKKLKAPVEGLPNTAEGHVWVADVSQEEYGRFTTLFTGDKRLPRAKSARFQGEKPTGYEIADSRNVMHKKDRHLLREIRYLDGAPIRQWSNLDDIEVFFNPVPWALNFIPLESINLEQRLLTLKYEANAPAFSQNGPYAWIENAVDFIDEPGEWAHNSQTGKLYYWPIDGKEPANILIPQLHELVRIEGEIDYDGPVDQPVRNISFEGLTFTHAKRSNWYKDRKGWGIQHDWDTFDYGNAMLRLRGAENIRIKGNHFTNSGGSAIRLDLHAQNNTIENNLIDYVGHMGILLAGYGPGTKDVNHHNTIHNNIIHHVGEIIWHGHAIFVWQSGDNIISHNWIHDVPRKAVGICGVRVQILMKYNEDFDEAAQTIRWNEIEQTATWSDDVQTHFMPYLHAKNNIIEHNKVTKTLLQLSDGASLNVSGAGEGNIIRHNYVYDVDYIAVRTDDWQRGTTTTQNIIARAGTGVVHKDYNHIVNNIFIDLNGEAIRMRAFPRQVFVPDSIMQRNMVYSSKKNPVPPYGERDLWNSPEFKVVKAGTKPLPYEYHLNNNLYWFDGAEEFLTQFQAKGVEANSIVANPNFANVEKMDLRLPADSPALIKIGFEPFDVNLDSFGITKDYPAHLLEKDNRLTQWGKPTVKGADSHRKHY</sequence>
<evidence type="ECO:0000313" key="2">
    <source>
        <dbReference type="EMBL" id="VGO16275.1"/>
    </source>
</evidence>
<dbReference type="PROSITE" id="PS51257">
    <property type="entry name" value="PROKAR_LIPOPROTEIN"/>
    <property type="match status" value="1"/>
</dbReference>
<dbReference type="EMBL" id="CAAHFG010000003">
    <property type="protein sequence ID" value="VGO16275.1"/>
    <property type="molecule type" value="Genomic_DNA"/>
</dbReference>
<dbReference type="InterPro" id="IPR011050">
    <property type="entry name" value="Pectin_lyase_fold/virulence"/>
</dbReference>
<evidence type="ECO:0000259" key="1">
    <source>
        <dbReference type="Pfam" id="PF13229"/>
    </source>
</evidence>
<dbReference type="PANTHER" id="PTHR36453:SF1">
    <property type="entry name" value="RIGHT HANDED BETA HELIX DOMAIN-CONTAINING PROTEIN"/>
    <property type="match status" value="1"/>
</dbReference>
<keyword evidence="3" id="KW-1185">Reference proteome</keyword>